<evidence type="ECO:0000256" key="1">
    <source>
        <dbReference type="ARBA" id="ARBA00004141"/>
    </source>
</evidence>
<evidence type="ECO:0000313" key="8">
    <source>
        <dbReference type="Proteomes" id="UP000474957"/>
    </source>
</evidence>
<comment type="caution">
    <text evidence="7">The sequence shown here is derived from an EMBL/GenBank/DDBJ whole genome shotgun (WGS) entry which is preliminary data.</text>
</comment>
<dbReference type="AlphaFoldDB" id="A0A6L5Z6D3"/>
<evidence type="ECO:0000256" key="5">
    <source>
        <dbReference type="SAM" id="Phobius"/>
    </source>
</evidence>
<feature type="transmembrane region" description="Helical" evidence="5">
    <location>
        <begin position="12"/>
        <end position="31"/>
    </location>
</feature>
<comment type="subcellular location">
    <subcellularLocation>
        <location evidence="1">Membrane</location>
        <topology evidence="1">Multi-pass membrane protein</topology>
    </subcellularLocation>
</comment>
<dbReference type="GO" id="GO:0005886">
    <property type="term" value="C:plasma membrane"/>
    <property type="evidence" value="ECO:0007669"/>
    <property type="project" value="TreeGrafter"/>
</dbReference>
<proteinExistence type="predicted"/>
<evidence type="ECO:0000259" key="6">
    <source>
        <dbReference type="Pfam" id="PF01957"/>
    </source>
</evidence>
<protein>
    <recommendedName>
        <fullName evidence="6">NfeD-like C-terminal domain-containing protein</fullName>
    </recommendedName>
</protein>
<feature type="transmembrane region" description="Helical" evidence="5">
    <location>
        <begin position="36"/>
        <end position="52"/>
    </location>
</feature>
<dbReference type="InterPro" id="IPR012340">
    <property type="entry name" value="NA-bd_OB-fold"/>
</dbReference>
<name>A0A6L5Z6D3_9RHOB</name>
<dbReference type="InterPro" id="IPR002810">
    <property type="entry name" value="NfeD-like_C"/>
</dbReference>
<feature type="transmembrane region" description="Helical" evidence="5">
    <location>
        <begin position="58"/>
        <end position="76"/>
    </location>
</feature>
<dbReference type="RefSeq" id="WP_154449623.1">
    <property type="nucleotide sequence ID" value="NZ_WIND01000042.1"/>
</dbReference>
<dbReference type="Gene3D" id="2.40.50.140">
    <property type="entry name" value="Nucleic acid-binding proteins"/>
    <property type="match status" value="1"/>
</dbReference>
<evidence type="ECO:0000256" key="2">
    <source>
        <dbReference type="ARBA" id="ARBA00022692"/>
    </source>
</evidence>
<reference evidence="7 8" key="1">
    <citation type="submission" date="2019-10" db="EMBL/GenBank/DDBJ databases">
        <title>Cognatihalovulum marinum gen. nov. sp. nov., a new member of the family Rhodobacteraceae isolated from deep seawater of the Northwest Indian Ocean.</title>
        <authorList>
            <person name="Ruan C."/>
            <person name="Wang J."/>
            <person name="Zheng X."/>
            <person name="Song L."/>
            <person name="Zhu Y."/>
            <person name="Huang Y."/>
            <person name="Lu Z."/>
            <person name="Du W."/>
            <person name="Huang L."/>
            <person name="Dai X."/>
        </authorList>
    </citation>
    <scope>NUCLEOTIDE SEQUENCE [LARGE SCALE GENOMIC DNA]</scope>
    <source>
        <strain evidence="7 8">2CG4</strain>
    </source>
</reference>
<sequence>MFFWLETLSPWWWVALALILGAAEMLTMSLFLLWPAAAALLMAVVVAVMPGMPGELRLAVFAALAIALTFAGRALVRRHGDGGAGADSRLNARAAQMVGRRGRLLSATDGELRVEIDGMQWAARPEDDAPLTPGVLVEVTGAHGMILRVRPRLNRS</sequence>
<evidence type="ECO:0000256" key="3">
    <source>
        <dbReference type="ARBA" id="ARBA00022989"/>
    </source>
</evidence>
<keyword evidence="2 5" id="KW-0812">Transmembrane</keyword>
<dbReference type="InterPro" id="IPR052165">
    <property type="entry name" value="Membrane_assoc_protease"/>
</dbReference>
<feature type="domain" description="NfeD-like C-terminal" evidence="6">
    <location>
        <begin position="95"/>
        <end position="151"/>
    </location>
</feature>
<organism evidence="7 8">
    <name type="scientific">Halovulum marinum</name>
    <dbReference type="NCBI Taxonomy" id="2662447"/>
    <lineage>
        <taxon>Bacteria</taxon>
        <taxon>Pseudomonadati</taxon>
        <taxon>Pseudomonadota</taxon>
        <taxon>Alphaproteobacteria</taxon>
        <taxon>Rhodobacterales</taxon>
        <taxon>Paracoccaceae</taxon>
        <taxon>Halovulum</taxon>
    </lineage>
</organism>
<keyword evidence="3 5" id="KW-1133">Transmembrane helix</keyword>
<gene>
    <name evidence="7" type="ORF">GE300_21455</name>
</gene>
<keyword evidence="8" id="KW-1185">Reference proteome</keyword>
<dbReference type="SUPFAM" id="SSF141322">
    <property type="entry name" value="NfeD domain-like"/>
    <property type="match status" value="1"/>
</dbReference>
<dbReference type="EMBL" id="WIND01000042">
    <property type="protein sequence ID" value="MSU92113.1"/>
    <property type="molecule type" value="Genomic_DNA"/>
</dbReference>
<evidence type="ECO:0000313" key="7">
    <source>
        <dbReference type="EMBL" id="MSU92113.1"/>
    </source>
</evidence>
<dbReference type="PANTHER" id="PTHR33507:SF3">
    <property type="entry name" value="INNER MEMBRANE PROTEIN YBBJ"/>
    <property type="match status" value="1"/>
</dbReference>
<evidence type="ECO:0000256" key="4">
    <source>
        <dbReference type="ARBA" id="ARBA00023136"/>
    </source>
</evidence>
<accession>A0A6L5Z6D3</accession>
<keyword evidence="4 5" id="KW-0472">Membrane</keyword>
<dbReference type="Proteomes" id="UP000474957">
    <property type="component" value="Unassembled WGS sequence"/>
</dbReference>
<dbReference type="PANTHER" id="PTHR33507">
    <property type="entry name" value="INNER MEMBRANE PROTEIN YBBJ"/>
    <property type="match status" value="1"/>
</dbReference>
<dbReference type="Pfam" id="PF01957">
    <property type="entry name" value="NfeD"/>
    <property type="match status" value="1"/>
</dbReference>